<accession>A0A1D2NKJ3</accession>
<keyword evidence="6 11" id="KW-0256">Endoplasmic reticulum</keyword>
<keyword evidence="7 11" id="KW-1133">Transmembrane helix</keyword>
<comment type="similarity">
    <text evidence="2 11">Belongs to the diacylglycerol acyltransferase family.</text>
</comment>
<evidence type="ECO:0000256" key="5">
    <source>
        <dbReference type="ARBA" id="ARBA00022692"/>
    </source>
</evidence>
<keyword evidence="5 11" id="KW-0812">Transmembrane</keyword>
<keyword evidence="9 11" id="KW-0472">Membrane</keyword>
<dbReference type="CDD" id="cd07987">
    <property type="entry name" value="LPLAT_MGAT-like"/>
    <property type="match status" value="1"/>
</dbReference>
<keyword evidence="8" id="KW-0443">Lipid metabolism</keyword>
<evidence type="ECO:0000256" key="8">
    <source>
        <dbReference type="ARBA" id="ARBA00023098"/>
    </source>
</evidence>
<organism evidence="12 13">
    <name type="scientific">Orchesella cincta</name>
    <name type="common">Springtail</name>
    <name type="synonym">Podura cincta</name>
    <dbReference type="NCBI Taxonomy" id="48709"/>
    <lineage>
        <taxon>Eukaryota</taxon>
        <taxon>Metazoa</taxon>
        <taxon>Ecdysozoa</taxon>
        <taxon>Arthropoda</taxon>
        <taxon>Hexapoda</taxon>
        <taxon>Collembola</taxon>
        <taxon>Entomobryomorpha</taxon>
        <taxon>Entomobryoidea</taxon>
        <taxon>Orchesellidae</taxon>
        <taxon>Orchesellinae</taxon>
        <taxon>Orchesella</taxon>
    </lineage>
</organism>
<proteinExistence type="inferred from homology"/>
<dbReference type="PANTHER" id="PTHR12317:SF79">
    <property type="entry name" value="ACYLTRANSFERASE"/>
    <property type="match status" value="1"/>
</dbReference>
<evidence type="ECO:0000256" key="9">
    <source>
        <dbReference type="ARBA" id="ARBA00023136"/>
    </source>
</evidence>
<protein>
    <recommendedName>
        <fullName evidence="11">Acyltransferase</fullName>
        <ecNumber evidence="11">2.3.1.-</ecNumber>
    </recommendedName>
</protein>
<keyword evidence="3" id="KW-0444">Lipid biosynthesis</keyword>
<dbReference type="OMA" id="YRHYRNY"/>
<comment type="subcellular location">
    <subcellularLocation>
        <location evidence="1 11">Endoplasmic reticulum membrane</location>
        <topology evidence="1 11">Multi-pass membrane protein</topology>
    </subcellularLocation>
</comment>
<evidence type="ECO:0000256" key="10">
    <source>
        <dbReference type="ARBA" id="ARBA00023315"/>
    </source>
</evidence>
<sequence length="419" mass="47888">MLQRYTPYQGGVQKYIMTNFTSAVEREGLDSNGNDGQNGRNLRSSLRKSRKVFGVEFAPLDIPWERRMQTLAVTSWIATFFLMGPVSLVFLIYLLLYTRFWFISLLYLTWFIYDLDQCNKGGRSWQWVRHWKLWKRYCAYFPIRLVKTDELDPKRNYLFGCHPHGILCSGAFGNFATEGNDVKNVFPGIIPHLLTLEGHYLFPFYREYLMCSGNIPKSKITLIINAFTFPILVCPLSLLSPDQMRSCSASKSSINYLLSRPEGGHACVVVVGGSPESLDSHPGSYIVQLTKRKGFIKIALRHGASLVPIFSFGETDIYDQVANPEGSLLRRIQNKLQTVLGLAPCFFKGRGIFQYTWGLVPQRRPITTVVGSPIHLDKVENPTQEEIDVIHKKYVDSLIQLFYTHREKYADPTAELTVL</sequence>
<evidence type="ECO:0000256" key="3">
    <source>
        <dbReference type="ARBA" id="ARBA00022516"/>
    </source>
</evidence>
<dbReference type="Proteomes" id="UP000094527">
    <property type="component" value="Unassembled WGS sequence"/>
</dbReference>
<comment type="caution">
    <text evidence="12">The sequence shown here is derived from an EMBL/GenBank/DDBJ whole genome shotgun (WGS) entry which is preliminary data.</text>
</comment>
<evidence type="ECO:0000256" key="2">
    <source>
        <dbReference type="ARBA" id="ARBA00005420"/>
    </source>
</evidence>
<feature type="transmembrane region" description="Helical" evidence="11">
    <location>
        <begin position="71"/>
        <end position="94"/>
    </location>
</feature>
<dbReference type="EC" id="2.3.1.-" evidence="11"/>
<keyword evidence="13" id="KW-1185">Reference proteome</keyword>
<gene>
    <name evidence="12" type="ORF">Ocin01_01057</name>
</gene>
<evidence type="ECO:0000256" key="11">
    <source>
        <dbReference type="RuleBase" id="RU367023"/>
    </source>
</evidence>
<reference evidence="12 13" key="1">
    <citation type="journal article" date="2016" name="Genome Biol. Evol.">
        <title>Gene Family Evolution Reflects Adaptation to Soil Environmental Stressors in the Genome of the Collembolan Orchesella cincta.</title>
        <authorList>
            <person name="Faddeeva-Vakhrusheva A."/>
            <person name="Derks M.F."/>
            <person name="Anvar S.Y."/>
            <person name="Agamennone V."/>
            <person name="Suring W."/>
            <person name="Smit S."/>
            <person name="van Straalen N.M."/>
            <person name="Roelofs D."/>
        </authorList>
    </citation>
    <scope>NUCLEOTIDE SEQUENCE [LARGE SCALE GENOMIC DNA]</scope>
    <source>
        <tissue evidence="12">Mixed pool</tissue>
    </source>
</reference>
<evidence type="ECO:0000313" key="12">
    <source>
        <dbReference type="EMBL" id="ODN05635.1"/>
    </source>
</evidence>
<dbReference type="EMBL" id="LJIJ01000019">
    <property type="protein sequence ID" value="ODN05635.1"/>
    <property type="molecule type" value="Genomic_DNA"/>
</dbReference>
<dbReference type="GO" id="GO:0004144">
    <property type="term" value="F:diacylglycerol O-acyltransferase activity"/>
    <property type="evidence" value="ECO:0007669"/>
    <property type="project" value="TreeGrafter"/>
</dbReference>
<dbReference type="STRING" id="48709.A0A1D2NKJ3"/>
<dbReference type="InterPro" id="IPR007130">
    <property type="entry name" value="DAGAT"/>
</dbReference>
<dbReference type="GO" id="GO:0019432">
    <property type="term" value="P:triglyceride biosynthetic process"/>
    <property type="evidence" value="ECO:0007669"/>
    <property type="project" value="TreeGrafter"/>
</dbReference>
<keyword evidence="4 11" id="KW-0808">Transferase</keyword>
<evidence type="ECO:0000256" key="6">
    <source>
        <dbReference type="ARBA" id="ARBA00022824"/>
    </source>
</evidence>
<name>A0A1D2NKJ3_ORCCI</name>
<dbReference type="Pfam" id="PF03982">
    <property type="entry name" value="DAGAT"/>
    <property type="match status" value="2"/>
</dbReference>
<dbReference type="AlphaFoldDB" id="A0A1D2NKJ3"/>
<evidence type="ECO:0000256" key="4">
    <source>
        <dbReference type="ARBA" id="ARBA00022679"/>
    </source>
</evidence>
<evidence type="ECO:0000313" key="13">
    <source>
        <dbReference type="Proteomes" id="UP000094527"/>
    </source>
</evidence>
<evidence type="ECO:0000256" key="1">
    <source>
        <dbReference type="ARBA" id="ARBA00004477"/>
    </source>
</evidence>
<dbReference type="OrthoDB" id="264532at2759"/>
<keyword evidence="10 12" id="KW-0012">Acyltransferase</keyword>
<dbReference type="GO" id="GO:0005789">
    <property type="term" value="C:endoplasmic reticulum membrane"/>
    <property type="evidence" value="ECO:0007669"/>
    <property type="project" value="UniProtKB-SubCell"/>
</dbReference>
<evidence type="ECO:0000256" key="7">
    <source>
        <dbReference type="ARBA" id="ARBA00022989"/>
    </source>
</evidence>
<comment type="caution">
    <text evidence="11">Lacks conserved residue(s) required for the propagation of feature annotation.</text>
</comment>
<dbReference type="PANTHER" id="PTHR12317">
    <property type="entry name" value="DIACYLGLYCEROL O-ACYLTRANSFERASE"/>
    <property type="match status" value="1"/>
</dbReference>